<reference evidence="1 2" key="1">
    <citation type="submission" date="2023-01" db="EMBL/GenBank/DDBJ databases">
        <title>Analysis of 21 Apiospora genomes using comparative genomics revels a genus with tremendous synthesis potential of carbohydrate active enzymes and secondary metabolites.</title>
        <authorList>
            <person name="Sorensen T."/>
        </authorList>
    </citation>
    <scope>NUCLEOTIDE SEQUENCE [LARGE SCALE GENOMIC DNA]</scope>
    <source>
        <strain evidence="1 2">CBS 83171</strain>
    </source>
</reference>
<name>A0ABR1VC07_9PEZI</name>
<dbReference type="Proteomes" id="UP001446871">
    <property type="component" value="Unassembled WGS sequence"/>
</dbReference>
<protein>
    <submittedName>
        <fullName evidence="1">Uncharacterized protein</fullName>
    </submittedName>
</protein>
<keyword evidence="2" id="KW-1185">Reference proteome</keyword>
<accession>A0ABR1VC07</accession>
<evidence type="ECO:0000313" key="1">
    <source>
        <dbReference type="EMBL" id="KAK8067564.1"/>
    </source>
</evidence>
<dbReference type="EMBL" id="JAQQWM010000004">
    <property type="protein sequence ID" value="KAK8067564.1"/>
    <property type="molecule type" value="Genomic_DNA"/>
</dbReference>
<organism evidence="1 2">
    <name type="scientific">Apiospora saccharicola</name>
    <dbReference type="NCBI Taxonomy" id="335842"/>
    <lineage>
        <taxon>Eukaryota</taxon>
        <taxon>Fungi</taxon>
        <taxon>Dikarya</taxon>
        <taxon>Ascomycota</taxon>
        <taxon>Pezizomycotina</taxon>
        <taxon>Sordariomycetes</taxon>
        <taxon>Xylariomycetidae</taxon>
        <taxon>Amphisphaeriales</taxon>
        <taxon>Apiosporaceae</taxon>
        <taxon>Apiospora</taxon>
    </lineage>
</organism>
<evidence type="ECO:0000313" key="2">
    <source>
        <dbReference type="Proteomes" id="UP001446871"/>
    </source>
</evidence>
<comment type="caution">
    <text evidence="1">The sequence shown here is derived from an EMBL/GenBank/DDBJ whole genome shotgun (WGS) entry which is preliminary data.</text>
</comment>
<sequence>MEPPHPRKSPFLQACSVLPSSTLHPRALTFIPATHTFHVRVTDVARGTIRPPVPFQPGWLVPHAGGDGLVVALALGGALLIHTVPRRLHLGAATGVPEPPVADGDAHVAVVDEVGIKGPGLAVVAVAPLLEEGEGLVEHLLVDPGPAACGFGLGAGVDGLGLVLVSGQ</sequence>
<gene>
    <name evidence="1" type="ORF">PG996_006676</name>
</gene>
<proteinExistence type="predicted"/>